<dbReference type="EMBL" id="JAEACQ010000191">
    <property type="protein sequence ID" value="MBL7628560.1"/>
    <property type="molecule type" value="Genomic_DNA"/>
</dbReference>
<reference evidence="2" key="1">
    <citation type="submission" date="2020-12" db="EMBL/GenBank/DDBJ databases">
        <title>Genomic characterization of non-nitrogen-fixing Frankia strains.</title>
        <authorList>
            <person name="Carlos-Shanley C."/>
            <person name="Guerra T."/>
            <person name="Hahn D."/>
        </authorList>
    </citation>
    <scope>NUCLEOTIDE SEQUENCE</scope>
    <source>
        <strain evidence="2">CN6</strain>
    </source>
</reference>
<feature type="compositionally biased region" description="Basic and acidic residues" evidence="1">
    <location>
        <begin position="48"/>
        <end position="66"/>
    </location>
</feature>
<protein>
    <submittedName>
        <fullName evidence="2">Uncharacterized protein</fullName>
    </submittedName>
</protein>
<comment type="caution">
    <text evidence="2">The sequence shown here is derived from an EMBL/GenBank/DDBJ whole genome shotgun (WGS) entry which is preliminary data.</text>
</comment>
<dbReference type="RefSeq" id="WP_203007590.1">
    <property type="nucleotide sequence ID" value="NZ_JADWYU010000178.1"/>
</dbReference>
<evidence type="ECO:0000256" key="1">
    <source>
        <dbReference type="SAM" id="MobiDB-lite"/>
    </source>
</evidence>
<dbReference type="Proteomes" id="UP000604475">
    <property type="component" value="Unassembled WGS sequence"/>
</dbReference>
<organism evidence="2 3">
    <name type="scientific">Frankia nepalensis</name>
    <dbReference type="NCBI Taxonomy" id="1836974"/>
    <lineage>
        <taxon>Bacteria</taxon>
        <taxon>Bacillati</taxon>
        <taxon>Actinomycetota</taxon>
        <taxon>Actinomycetes</taxon>
        <taxon>Frankiales</taxon>
        <taxon>Frankiaceae</taxon>
        <taxon>Frankia</taxon>
    </lineage>
</organism>
<feature type="region of interest" description="Disordered" evidence="1">
    <location>
        <begin position="1"/>
        <end position="20"/>
    </location>
</feature>
<evidence type="ECO:0000313" key="2">
    <source>
        <dbReference type="EMBL" id="MBL7628560.1"/>
    </source>
</evidence>
<sequence length="66" mass="7638">MRTFDLDAFDAYDEPDRPGEHILPWEMWERDRPWRADTPDPARTAVAPRERKPAAPDGPPDGRPRA</sequence>
<name>A0A937UQS5_9ACTN</name>
<accession>A0A937UQS5</accession>
<evidence type="ECO:0000313" key="3">
    <source>
        <dbReference type="Proteomes" id="UP000604475"/>
    </source>
</evidence>
<feature type="region of interest" description="Disordered" evidence="1">
    <location>
        <begin position="33"/>
        <end position="66"/>
    </location>
</feature>
<proteinExistence type="predicted"/>
<gene>
    <name evidence="2" type="ORF">I7412_15650</name>
</gene>
<dbReference type="AlphaFoldDB" id="A0A937UQS5"/>
<keyword evidence="3" id="KW-1185">Reference proteome</keyword>